<proteinExistence type="predicted"/>
<reference evidence="2 3" key="1">
    <citation type="submission" date="2019-06" db="EMBL/GenBank/DDBJ databases">
        <title>Sequencing the genomes of 1000 actinobacteria strains.</title>
        <authorList>
            <person name="Klenk H.-P."/>
        </authorList>
    </citation>
    <scope>NUCLEOTIDE SEQUENCE [LARGE SCALE GENOMIC DNA]</scope>
    <source>
        <strain evidence="2 3">DSM 18082</strain>
    </source>
</reference>
<evidence type="ECO:0000256" key="1">
    <source>
        <dbReference type="SAM" id="Phobius"/>
    </source>
</evidence>
<keyword evidence="1" id="KW-0472">Membrane</keyword>
<organism evidence="2 3">
    <name type="scientific">Oryzihumus leptocrescens</name>
    <dbReference type="NCBI Taxonomy" id="297536"/>
    <lineage>
        <taxon>Bacteria</taxon>
        <taxon>Bacillati</taxon>
        <taxon>Actinomycetota</taxon>
        <taxon>Actinomycetes</taxon>
        <taxon>Micrococcales</taxon>
        <taxon>Intrasporangiaceae</taxon>
        <taxon>Oryzihumus</taxon>
    </lineage>
</organism>
<dbReference type="EMBL" id="VFOQ01000002">
    <property type="protein sequence ID" value="TQL56892.1"/>
    <property type="molecule type" value="Genomic_DNA"/>
</dbReference>
<dbReference type="RefSeq" id="WP_141790256.1">
    <property type="nucleotide sequence ID" value="NZ_BAAAKX010000015.1"/>
</dbReference>
<dbReference type="AlphaFoldDB" id="A0A542Z9B3"/>
<gene>
    <name evidence="2" type="ORF">FB474_3657</name>
</gene>
<feature type="transmembrane region" description="Helical" evidence="1">
    <location>
        <begin position="166"/>
        <end position="185"/>
    </location>
</feature>
<evidence type="ECO:0000313" key="2">
    <source>
        <dbReference type="EMBL" id="TQL56892.1"/>
    </source>
</evidence>
<dbReference type="OrthoDB" id="5185413at2"/>
<keyword evidence="1" id="KW-0812">Transmembrane</keyword>
<keyword evidence="3" id="KW-1185">Reference proteome</keyword>
<name>A0A542Z9B3_9MICO</name>
<keyword evidence="1" id="KW-1133">Transmembrane helix</keyword>
<evidence type="ECO:0000313" key="3">
    <source>
        <dbReference type="Proteomes" id="UP000319514"/>
    </source>
</evidence>
<accession>A0A542Z9B3</accession>
<comment type="caution">
    <text evidence="2">The sequence shown here is derived from an EMBL/GenBank/DDBJ whole genome shotgun (WGS) entry which is preliminary data.</text>
</comment>
<feature type="transmembrane region" description="Helical" evidence="1">
    <location>
        <begin position="197"/>
        <end position="217"/>
    </location>
</feature>
<protein>
    <submittedName>
        <fullName evidence="2">Uncharacterized protein</fullName>
    </submittedName>
</protein>
<sequence>MSEGPALVPGELRGYRQFTLRRDGLYPLVHVSEGPWDGALQHARCAEHGHHPPAARCRCGLYAWYLPGSATVSVGPVAAVVAARGRCVLGDRGFRAESARIEAVTLPASLLWRPRHAASVRAMLARDYPRTRVYRLTRRMLRDHPPHDVRGLGIDPPRDPSRGYRAAAVALWAAFLLAVFSLGAVPHAARVEALTQWWPLLILVILAWQTALIWLFMRLIAQQMPEAPREDDAPG</sequence>
<dbReference type="Proteomes" id="UP000319514">
    <property type="component" value="Unassembled WGS sequence"/>
</dbReference>